<dbReference type="InterPro" id="IPR058322">
    <property type="entry name" value="DUF8009"/>
</dbReference>
<dbReference type="AlphaFoldDB" id="A0A1I3KNM1"/>
<name>A0A1I3KNM1_9EURY</name>
<dbReference type="Pfam" id="PF26033">
    <property type="entry name" value="DUF8009"/>
    <property type="match status" value="1"/>
</dbReference>
<evidence type="ECO:0000313" key="3">
    <source>
        <dbReference type="Proteomes" id="UP000182829"/>
    </source>
</evidence>
<feature type="domain" description="DUF8009" evidence="1">
    <location>
        <begin position="3"/>
        <end position="132"/>
    </location>
</feature>
<dbReference type="EMBL" id="FORO01000004">
    <property type="protein sequence ID" value="SFI73984.1"/>
    <property type="molecule type" value="Genomic_DNA"/>
</dbReference>
<gene>
    <name evidence="2" type="ORF">SAMN05443661_104140</name>
</gene>
<evidence type="ECO:0000313" key="2">
    <source>
        <dbReference type="EMBL" id="SFI73984.1"/>
    </source>
</evidence>
<protein>
    <recommendedName>
        <fullName evidence="1">DUF8009 domain-containing protein</fullName>
    </recommendedName>
</protein>
<proteinExistence type="predicted"/>
<dbReference type="OrthoDB" id="199191at2157"/>
<dbReference type="RefSeq" id="WP_005579194.1">
    <property type="nucleotide sequence ID" value="NZ_FORO01000004.1"/>
</dbReference>
<organism evidence="2 3">
    <name type="scientific">Natronobacterium gregoryi</name>
    <dbReference type="NCBI Taxonomy" id="44930"/>
    <lineage>
        <taxon>Archaea</taxon>
        <taxon>Methanobacteriati</taxon>
        <taxon>Methanobacteriota</taxon>
        <taxon>Stenosarchaea group</taxon>
        <taxon>Halobacteria</taxon>
        <taxon>Halobacteriales</taxon>
        <taxon>Natrialbaceae</taxon>
        <taxon>Natronobacterium</taxon>
    </lineage>
</organism>
<evidence type="ECO:0000259" key="1">
    <source>
        <dbReference type="Pfam" id="PF26033"/>
    </source>
</evidence>
<dbReference type="GeneID" id="14208053"/>
<sequence>MADDDPFAIRSIAVSTADAVDAYVYTQENPEEAVLRATPPFHGRMRARLHVYQVDDAHRTDAVHVPPEAVISDGVLATYPDLETVDEVDSERVGKRHADAVENWQERAKTALVDSTTLEIDGKTHEVEIKRLE</sequence>
<dbReference type="Proteomes" id="UP000182829">
    <property type="component" value="Unassembled WGS sequence"/>
</dbReference>
<reference evidence="2 3" key="1">
    <citation type="submission" date="2016-10" db="EMBL/GenBank/DDBJ databases">
        <authorList>
            <person name="de Groot N.N."/>
        </authorList>
    </citation>
    <scope>NUCLEOTIDE SEQUENCE [LARGE SCALE GENOMIC DNA]</scope>
    <source>
        <strain evidence="2 3">SP2</strain>
    </source>
</reference>
<accession>A0A1I3KNM1</accession>
<dbReference type="OMA" id="HERHTEA"/>